<reference evidence="2 3" key="1">
    <citation type="submission" date="2013-06" db="EMBL/GenBank/DDBJ databases">
        <title>Rumen cellulosomics: divergent fiber-degrading strategies revealed by comparative genome-wide analysis of six Ruminococcal strains.</title>
        <authorList>
            <person name="Dassa B."/>
            <person name="Borovok I."/>
            <person name="Lamed R."/>
            <person name="Flint H."/>
            <person name="Yeoman C.J."/>
            <person name="White B."/>
            <person name="Bayer E.A."/>
        </authorList>
    </citation>
    <scope>NUCLEOTIDE SEQUENCE [LARGE SCALE GENOMIC DNA]</scope>
    <source>
        <strain evidence="2 3">SY3</strain>
    </source>
</reference>
<dbReference type="InterPro" id="IPR010071">
    <property type="entry name" value="AA_adenyl_dom"/>
</dbReference>
<dbReference type="NCBIfam" id="TIGR01733">
    <property type="entry name" value="AA-adenyl-dom"/>
    <property type="match status" value="1"/>
</dbReference>
<dbReference type="PATRIC" id="fig|1341156.4.peg.1852"/>
<dbReference type="PROSITE" id="PS00455">
    <property type="entry name" value="AMP_BINDING"/>
    <property type="match status" value="1"/>
</dbReference>
<dbReference type="SUPFAM" id="SSF56801">
    <property type="entry name" value="Acetyl-CoA synthetase-like"/>
    <property type="match status" value="1"/>
</dbReference>
<dbReference type="InterPro" id="IPR045851">
    <property type="entry name" value="AMP-bd_C_sf"/>
</dbReference>
<accession>A0A011WRK2</accession>
<evidence type="ECO:0000313" key="3">
    <source>
        <dbReference type="Proteomes" id="UP000021369"/>
    </source>
</evidence>
<dbReference type="PANTHER" id="PTHR45527">
    <property type="entry name" value="NONRIBOSOMAL PEPTIDE SYNTHETASE"/>
    <property type="match status" value="1"/>
</dbReference>
<protein>
    <submittedName>
        <fullName evidence="2">AMP-dependent synthetase</fullName>
    </submittedName>
</protein>
<sequence length="501" mass="56234">MELNVLRLLEKTADRFNKKTAYSDSDESLSFSEVEERAKRIGSALAEKIPARSPVAVMSGRRVHTPVIFLGIAYAGCFYAPMDSTQPKARLMDILSVLQPKILIADEEGMKTARELGFEGEILSAEELAAHEIDQPALDERARYACADDPLYVIFTSGSTGKPKGVITSMMSLMCYISAYLEVMKIDENDVLGNQSPLDYIAAVRDIYVPIFTGASMFIIPKQCFMMPAELFRVMNERKITAVGWSVSVFTIAVKLKAFEGEKPQYLKKVCFSGSVMPCSALRVWQKELPECKFVNQYGPTECTASCTYHEVDGVVEEGDTLPIGRPYRNYRVFLLDDENKPVSTGEQGEICISGPILALGYYNNKELTDSSFIQHPLNGAYNELIYKTGDYGVFDESGVLWFKGRKDRQIKHLGHRVELSEIENAALRLESIRECCAMYLKEKELIYLFYTGTATVKEAAVHFRGILPGFMVPRKLIQLEELPRLANGKTDMRTLADMMK</sequence>
<dbReference type="InterPro" id="IPR042099">
    <property type="entry name" value="ANL_N_sf"/>
</dbReference>
<organism evidence="2 3">
    <name type="scientific">Ruminococcus albus SY3</name>
    <dbReference type="NCBI Taxonomy" id="1341156"/>
    <lineage>
        <taxon>Bacteria</taxon>
        <taxon>Bacillati</taxon>
        <taxon>Bacillota</taxon>
        <taxon>Clostridia</taxon>
        <taxon>Eubacteriales</taxon>
        <taxon>Oscillospiraceae</taxon>
        <taxon>Ruminococcus</taxon>
    </lineage>
</organism>
<keyword evidence="3" id="KW-1185">Reference proteome</keyword>
<dbReference type="OrthoDB" id="9778383at2"/>
<gene>
    <name evidence="2" type="ORF">RASY3_07190</name>
</gene>
<dbReference type="Gene3D" id="3.40.50.12780">
    <property type="entry name" value="N-terminal domain of ligase-like"/>
    <property type="match status" value="1"/>
</dbReference>
<dbReference type="Proteomes" id="UP000021369">
    <property type="component" value="Unassembled WGS sequence"/>
</dbReference>
<evidence type="ECO:0000313" key="2">
    <source>
        <dbReference type="EMBL" id="EXM39620.1"/>
    </source>
</evidence>
<evidence type="ECO:0000259" key="1">
    <source>
        <dbReference type="Pfam" id="PF00501"/>
    </source>
</evidence>
<dbReference type="RefSeq" id="WP_037286447.1">
    <property type="nucleotide sequence ID" value="NZ_JEOB01000002.1"/>
</dbReference>
<dbReference type="GO" id="GO:0044550">
    <property type="term" value="P:secondary metabolite biosynthetic process"/>
    <property type="evidence" value="ECO:0007669"/>
    <property type="project" value="TreeGrafter"/>
</dbReference>
<feature type="domain" description="AMP-dependent synthetase/ligase" evidence="1">
    <location>
        <begin position="9"/>
        <end position="363"/>
    </location>
</feature>
<dbReference type="InterPro" id="IPR020845">
    <property type="entry name" value="AMP-binding_CS"/>
</dbReference>
<name>A0A011WRK2_RUMAL</name>
<dbReference type="GO" id="GO:0043041">
    <property type="term" value="P:amino acid activation for nonribosomal peptide biosynthetic process"/>
    <property type="evidence" value="ECO:0007669"/>
    <property type="project" value="TreeGrafter"/>
</dbReference>
<dbReference type="EMBL" id="JEOB01000002">
    <property type="protein sequence ID" value="EXM39620.1"/>
    <property type="molecule type" value="Genomic_DNA"/>
</dbReference>
<dbReference type="GO" id="GO:0031177">
    <property type="term" value="F:phosphopantetheine binding"/>
    <property type="evidence" value="ECO:0007669"/>
    <property type="project" value="TreeGrafter"/>
</dbReference>
<dbReference type="GO" id="GO:0005737">
    <property type="term" value="C:cytoplasm"/>
    <property type="evidence" value="ECO:0007669"/>
    <property type="project" value="TreeGrafter"/>
</dbReference>
<dbReference type="AlphaFoldDB" id="A0A011WRK2"/>
<proteinExistence type="predicted"/>
<dbReference type="Gene3D" id="3.30.300.30">
    <property type="match status" value="1"/>
</dbReference>
<dbReference type="PANTHER" id="PTHR45527:SF1">
    <property type="entry name" value="FATTY ACID SYNTHASE"/>
    <property type="match status" value="1"/>
</dbReference>
<dbReference type="Pfam" id="PF00501">
    <property type="entry name" value="AMP-binding"/>
    <property type="match status" value="1"/>
</dbReference>
<dbReference type="InterPro" id="IPR000873">
    <property type="entry name" value="AMP-dep_synth/lig_dom"/>
</dbReference>
<comment type="caution">
    <text evidence="2">The sequence shown here is derived from an EMBL/GenBank/DDBJ whole genome shotgun (WGS) entry which is preliminary data.</text>
</comment>